<evidence type="ECO:0000313" key="1">
    <source>
        <dbReference type="EMBL" id="CAG7834351.1"/>
    </source>
</evidence>
<evidence type="ECO:0000313" key="2">
    <source>
        <dbReference type="Proteomes" id="UP000708208"/>
    </source>
</evidence>
<dbReference type="Pfam" id="PF11625">
    <property type="entry name" value="DUF3253"/>
    <property type="match status" value="1"/>
</dbReference>
<dbReference type="AlphaFoldDB" id="A0A8J2M7D1"/>
<gene>
    <name evidence="1" type="ORF">AFUS01_LOCUS43866</name>
</gene>
<dbReference type="InterPro" id="IPR021660">
    <property type="entry name" value="DUF3253"/>
</dbReference>
<keyword evidence="2" id="KW-1185">Reference proteome</keyword>
<reference evidence="1" key="1">
    <citation type="submission" date="2021-06" db="EMBL/GenBank/DDBJ databases">
        <authorList>
            <person name="Hodson N. C."/>
            <person name="Mongue J. A."/>
            <person name="Jaron S. K."/>
        </authorList>
    </citation>
    <scope>NUCLEOTIDE SEQUENCE</scope>
</reference>
<sequence length="61" mass="6838">VARACCPKACWRIHMQLVREIGFDLTRGNQIEVCQKGIAVLNPCEASIKGPIRFRAVKDIN</sequence>
<proteinExistence type="predicted"/>
<comment type="caution">
    <text evidence="1">The sequence shown here is derived from an EMBL/GenBank/DDBJ whole genome shotgun (WGS) entry which is preliminary data.</text>
</comment>
<organism evidence="1 2">
    <name type="scientific">Allacma fusca</name>
    <dbReference type="NCBI Taxonomy" id="39272"/>
    <lineage>
        <taxon>Eukaryota</taxon>
        <taxon>Metazoa</taxon>
        <taxon>Ecdysozoa</taxon>
        <taxon>Arthropoda</taxon>
        <taxon>Hexapoda</taxon>
        <taxon>Collembola</taxon>
        <taxon>Symphypleona</taxon>
        <taxon>Sminthuridae</taxon>
        <taxon>Allacma</taxon>
    </lineage>
</organism>
<dbReference type="Proteomes" id="UP000708208">
    <property type="component" value="Unassembled WGS sequence"/>
</dbReference>
<feature type="non-terminal residue" evidence="1">
    <location>
        <position position="1"/>
    </location>
</feature>
<dbReference type="EMBL" id="CAJVCH010570207">
    <property type="protein sequence ID" value="CAG7834351.1"/>
    <property type="molecule type" value="Genomic_DNA"/>
</dbReference>
<protein>
    <submittedName>
        <fullName evidence="1">Uncharacterized protein</fullName>
    </submittedName>
</protein>
<accession>A0A8J2M7D1</accession>
<name>A0A8J2M7D1_9HEXA</name>